<evidence type="ECO:0000259" key="11">
    <source>
        <dbReference type="Pfam" id="PF03544"/>
    </source>
</evidence>
<feature type="domain" description="TonB C-terminal" evidence="11">
    <location>
        <begin position="297"/>
        <end position="363"/>
    </location>
</feature>
<evidence type="ECO:0000256" key="8">
    <source>
        <dbReference type="ARBA" id="ARBA00022989"/>
    </source>
</evidence>
<keyword evidence="6 10" id="KW-0812">Transmembrane</keyword>
<feature type="transmembrane region" description="Helical" evidence="10">
    <location>
        <begin position="6"/>
        <end position="24"/>
    </location>
</feature>
<evidence type="ECO:0000256" key="5">
    <source>
        <dbReference type="ARBA" id="ARBA00022519"/>
    </source>
</evidence>
<dbReference type="EMBL" id="QNQU01000002">
    <property type="protein sequence ID" value="RBQ11522.1"/>
    <property type="molecule type" value="Genomic_DNA"/>
</dbReference>
<dbReference type="InterPro" id="IPR037682">
    <property type="entry name" value="TonB_C"/>
</dbReference>
<dbReference type="SUPFAM" id="SSF74653">
    <property type="entry name" value="TolA/TonB C-terminal domain"/>
    <property type="match status" value="1"/>
</dbReference>
<dbReference type="AlphaFoldDB" id="A0A366LEE6"/>
<dbReference type="InterPro" id="IPR051045">
    <property type="entry name" value="TonB-dependent_transducer"/>
</dbReference>
<dbReference type="GO" id="GO:0098797">
    <property type="term" value="C:plasma membrane protein complex"/>
    <property type="evidence" value="ECO:0007669"/>
    <property type="project" value="TreeGrafter"/>
</dbReference>
<gene>
    <name evidence="13" type="ORF">DRW42_03405</name>
</gene>
<evidence type="ECO:0000256" key="2">
    <source>
        <dbReference type="ARBA" id="ARBA00006555"/>
    </source>
</evidence>
<dbReference type="PANTHER" id="PTHR33446">
    <property type="entry name" value="PROTEIN TONB-RELATED"/>
    <property type="match status" value="1"/>
</dbReference>
<evidence type="ECO:0000256" key="9">
    <source>
        <dbReference type="ARBA" id="ARBA00023136"/>
    </source>
</evidence>
<feature type="transmembrane region" description="Helical" evidence="10">
    <location>
        <begin position="85"/>
        <end position="105"/>
    </location>
</feature>
<dbReference type="Pfam" id="PF03544">
    <property type="entry name" value="TonB_C"/>
    <property type="match status" value="1"/>
</dbReference>
<feature type="transmembrane region" description="Helical" evidence="10">
    <location>
        <begin position="157"/>
        <end position="176"/>
    </location>
</feature>
<keyword evidence="3" id="KW-0813">Transport</keyword>
<keyword evidence="14" id="KW-1185">Reference proteome</keyword>
<dbReference type="NCBIfam" id="TIGR01352">
    <property type="entry name" value="tonB_Cterm"/>
    <property type="match status" value="1"/>
</dbReference>
<keyword evidence="9 10" id="KW-0472">Membrane</keyword>
<evidence type="ECO:0000256" key="6">
    <source>
        <dbReference type="ARBA" id="ARBA00022692"/>
    </source>
</evidence>
<proteinExistence type="inferred from homology"/>
<comment type="subcellular location">
    <subcellularLocation>
        <location evidence="1">Cell inner membrane</location>
        <topology evidence="1">Single-pass membrane protein</topology>
        <orientation evidence="1">Periplasmic side</orientation>
    </subcellularLocation>
</comment>
<dbReference type="GO" id="GO:0015031">
    <property type="term" value="P:protein transport"/>
    <property type="evidence" value="ECO:0007669"/>
    <property type="project" value="UniProtKB-KW"/>
</dbReference>
<dbReference type="PANTHER" id="PTHR33446:SF2">
    <property type="entry name" value="PROTEIN TONB"/>
    <property type="match status" value="1"/>
</dbReference>
<evidence type="ECO:0000313" key="14">
    <source>
        <dbReference type="Proteomes" id="UP000252081"/>
    </source>
</evidence>
<dbReference type="Pfam" id="PF05569">
    <property type="entry name" value="Peptidase_M56"/>
    <property type="match status" value="1"/>
</dbReference>
<evidence type="ECO:0000256" key="1">
    <source>
        <dbReference type="ARBA" id="ARBA00004383"/>
    </source>
</evidence>
<keyword evidence="8 10" id="KW-1133">Transmembrane helix</keyword>
<dbReference type="GO" id="GO:0031992">
    <property type="term" value="F:energy transducer activity"/>
    <property type="evidence" value="ECO:0007669"/>
    <property type="project" value="TreeGrafter"/>
</dbReference>
<name>A0A366LEE6_9SPHI</name>
<evidence type="ECO:0000256" key="4">
    <source>
        <dbReference type="ARBA" id="ARBA00022475"/>
    </source>
</evidence>
<evidence type="ECO:0000313" key="13">
    <source>
        <dbReference type="EMBL" id="RBQ11522.1"/>
    </source>
</evidence>
<comment type="caution">
    <text evidence="13">The sequence shown here is derived from an EMBL/GenBank/DDBJ whole genome shotgun (WGS) entry which is preliminary data.</text>
</comment>
<sequence>MAPQFYFLWSGVSLVMFYLFYILLLKRETFFVFNRVYLLVALCLSMLMPFLDLSWLTVLPKVQLITNTLAVVGVGKSGNNPGKELSWLAIVYWIGVVLGAIRLSIKIAGVKKQLTVTRDGDAFSFWKTKVIDRKLPGLTVIDAHENIHVKQLHTFDLLLVEIFGVFCWFNPIVYAYRRSLKLIHEYLADEYACKFTESKKQYAMLLFLQNLNAGPTLANTFYDTSLLESRIKMLQRNRSNPSRLWKYVLCLPLIAILYSFNTPGITGNNNKVDQAASFPGGFNAFRKYLIGHAKKVSGRNGRVTVSFVVETDGAISNGKIEKSLDQASDKEALRLIKSSQKWKPALQNGEKVRSAYQIAINFNPDNQ</sequence>
<protein>
    <recommendedName>
        <fullName evidence="15">TonB family protein</fullName>
    </recommendedName>
</protein>
<keyword evidence="4" id="KW-1003">Cell membrane</keyword>
<feature type="domain" description="Peptidase M56" evidence="12">
    <location>
        <begin position="140"/>
        <end position="234"/>
    </location>
</feature>
<accession>A0A366LEE6</accession>
<keyword evidence="7" id="KW-0653">Protein transport</keyword>
<reference evidence="13 14" key="1">
    <citation type="submission" date="2018-07" db="EMBL/GenBank/DDBJ databases">
        <title>A draft genome of a endophytic bacteria, a new species of Pedobacter.</title>
        <authorList>
            <person name="Zhang Z.D."/>
            <person name="Chen Z.J."/>
        </authorList>
    </citation>
    <scope>NUCLEOTIDE SEQUENCE [LARGE SCALE GENOMIC DNA]</scope>
    <source>
        <strain evidence="13 14">RS10</strain>
    </source>
</reference>
<dbReference type="InterPro" id="IPR006260">
    <property type="entry name" value="TonB/TolA_C"/>
</dbReference>
<dbReference type="Proteomes" id="UP000252081">
    <property type="component" value="Unassembled WGS sequence"/>
</dbReference>
<evidence type="ECO:0000256" key="3">
    <source>
        <dbReference type="ARBA" id="ARBA00022448"/>
    </source>
</evidence>
<feature type="transmembrane region" description="Helical" evidence="10">
    <location>
        <begin position="36"/>
        <end position="58"/>
    </location>
</feature>
<dbReference type="GO" id="GO:0055085">
    <property type="term" value="P:transmembrane transport"/>
    <property type="evidence" value="ECO:0007669"/>
    <property type="project" value="InterPro"/>
</dbReference>
<evidence type="ECO:0000259" key="12">
    <source>
        <dbReference type="Pfam" id="PF05569"/>
    </source>
</evidence>
<evidence type="ECO:0000256" key="10">
    <source>
        <dbReference type="SAM" id="Phobius"/>
    </source>
</evidence>
<keyword evidence="5" id="KW-0997">Cell inner membrane</keyword>
<evidence type="ECO:0000256" key="7">
    <source>
        <dbReference type="ARBA" id="ARBA00022927"/>
    </source>
</evidence>
<dbReference type="Gene3D" id="3.30.1150.10">
    <property type="match status" value="1"/>
</dbReference>
<evidence type="ECO:0008006" key="15">
    <source>
        <dbReference type="Google" id="ProtNLM"/>
    </source>
</evidence>
<organism evidence="13 14">
    <name type="scientific">Pedobacter miscanthi</name>
    <dbReference type="NCBI Taxonomy" id="2259170"/>
    <lineage>
        <taxon>Bacteria</taxon>
        <taxon>Pseudomonadati</taxon>
        <taxon>Bacteroidota</taxon>
        <taxon>Sphingobacteriia</taxon>
        <taxon>Sphingobacteriales</taxon>
        <taxon>Sphingobacteriaceae</taxon>
        <taxon>Pedobacter</taxon>
    </lineage>
</organism>
<dbReference type="InterPro" id="IPR008756">
    <property type="entry name" value="Peptidase_M56"/>
</dbReference>
<comment type="similarity">
    <text evidence="2">Belongs to the TonB family.</text>
</comment>